<dbReference type="Pfam" id="PF11734">
    <property type="entry name" value="TilS_C"/>
    <property type="match status" value="1"/>
</dbReference>
<dbReference type="PANTHER" id="PTHR43033">
    <property type="entry name" value="TRNA(ILE)-LYSIDINE SYNTHASE-RELATED"/>
    <property type="match status" value="1"/>
</dbReference>
<dbReference type="InterPro" id="IPR011063">
    <property type="entry name" value="TilS/TtcA_N"/>
</dbReference>
<dbReference type="InterPro" id="IPR012795">
    <property type="entry name" value="tRNA_Ile_lys_synt_N"/>
</dbReference>
<dbReference type="NCBIfam" id="TIGR02433">
    <property type="entry name" value="lysidine_TilS_C"/>
    <property type="match status" value="1"/>
</dbReference>
<dbReference type="SUPFAM" id="SSF56037">
    <property type="entry name" value="PheT/TilS domain"/>
    <property type="match status" value="1"/>
</dbReference>
<reference evidence="10 11" key="1">
    <citation type="submission" date="2021-03" db="EMBL/GenBank/DDBJ databases">
        <title>Caproiciproducens sp. nov. isolated from feces of cow.</title>
        <authorList>
            <person name="Choi J.-Y."/>
        </authorList>
    </citation>
    <scope>NUCLEOTIDE SEQUENCE [LARGE SCALE GENOMIC DNA]</scope>
    <source>
        <strain evidence="10 11">AGMB10547</strain>
    </source>
</reference>
<keyword evidence="5 8" id="KW-0547">Nucleotide-binding</keyword>
<dbReference type="EMBL" id="JAGFNZ010000004">
    <property type="protein sequence ID" value="MBW7573235.1"/>
    <property type="molecule type" value="Genomic_DNA"/>
</dbReference>
<organism evidence="10 11">
    <name type="scientific">Caproiciproducens faecalis</name>
    <dbReference type="NCBI Taxonomy" id="2820301"/>
    <lineage>
        <taxon>Bacteria</taxon>
        <taxon>Bacillati</taxon>
        <taxon>Bacillota</taxon>
        <taxon>Clostridia</taxon>
        <taxon>Eubacteriales</taxon>
        <taxon>Acutalibacteraceae</taxon>
        <taxon>Caproiciproducens</taxon>
    </lineage>
</organism>
<dbReference type="InterPro" id="IPR014729">
    <property type="entry name" value="Rossmann-like_a/b/a_fold"/>
</dbReference>
<evidence type="ECO:0000313" key="11">
    <source>
        <dbReference type="Proteomes" id="UP000719942"/>
    </source>
</evidence>
<accession>A0ABS7DPL3</accession>
<comment type="domain">
    <text evidence="8">The N-terminal region contains the highly conserved SGGXDS motif, predicted to be a P-loop motif involved in ATP binding.</text>
</comment>
<protein>
    <recommendedName>
        <fullName evidence="8">tRNA(Ile)-lysidine synthase</fullName>
        <ecNumber evidence="8">6.3.4.19</ecNumber>
    </recommendedName>
    <alternativeName>
        <fullName evidence="8">tRNA(Ile)-2-lysyl-cytidine synthase</fullName>
    </alternativeName>
    <alternativeName>
        <fullName evidence="8">tRNA(Ile)-lysidine synthetase</fullName>
    </alternativeName>
</protein>
<evidence type="ECO:0000256" key="6">
    <source>
        <dbReference type="ARBA" id="ARBA00022840"/>
    </source>
</evidence>
<evidence type="ECO:0000256" key="3">
    <source>
        <dbReference type="ARBA" id="ARBA00022598"/>
    </source>
</evidence>
<gene>
    <name evidence="8 10" type="primary">tilS</name>
    <name evidence="10" type="ORF">J5W02_10475</name>
</gene>
<dbReference type="Pfam" id="PF01171">
    <property type="entry name" value="ATP_bind_3"/>
    <property type="match status" value="1"/>
</dbReference>
<dbReference type="InterPro" id="IPR012094">
    <property type="entry name" value="tRNA_Ile_lys_synt"/>
</dbReference>
<evidence type="ECO:0000256" key="1">
    <source>
        <dbReference type="ARBA" id="ARBA00004496"/>
    </source>
</evidence>
<dbReference type="Gene3D" id="1.20.59.20">
    <property type="match status" value="1"/>
</dbReference>
<comment type="subcellular location">
    <subcellularLocation>
        <location evidence="1 8">Cytoplasm</location>
    </subcellularLocation>
</comment>
<dbReference type="InterPro" id="IPR012796">
    <property type="entry name" value="Lysidine-tRNA-synth_C"/>
</dbReference>
<comment type="function">
    <text evidence="8">Ligates lysine onto the cytidine present at position 34 of the AUA codon-specific tRNA(Ile) that contains the anticodon CAU, in an ATP-dependent manner. Cytidine is converted to lysidine, thus changing the amino acid specificity of the tRNA from methionine to isoleucine.</text>
</comment>
<dbReference type="SUPFAM" id="SSF52402">
    <property type="entry name" value="Adenine nucleotide alpha hydrolases-like"/>
    <property type="match status" value="1"/>
</dbReference>
<evidence type="ECO:0000259" key="9">
    <source>
        <dbReference type="SMART" id="SM00977"/>
    </source>
</evidence>
<keyword evidence="11" id="KW-1185">Reference proteome</keyword>
<evidence type="ECO:0000256" key="4">
    <source>
        <dbReference type="ARBA" id="ARBA00022694"/>
    </source>
</evidence>
<dbReference type="Gene3D" id="3.40.50.620">
    <property type="entry name" value="HUPs"/>
    <property type="match status" value="1"/>
</dbReference>
<name>A0ABS7DPL3_9FIRM</name>
<keyword evidence="6 8" id="KW-0067">ATP-binding</keyword>
<comment type="catalytic activity">
    <reaction evidence="7 8">
        <text>cytidine(34) in tRNA(Ile2) + L-lysine + ATP = lysidine(34) in tRNA(Ile2) + AMP + diphosphate + H(+)</text>
        <dbReference type="Rhea" id="RHEA:43744"/>
        <dbReference type="Rhea" id="RHEA-COMP:10625"/>
        <dbReference type="Rhea" id="RHEA-COMP:10670"/>
        <dbReference type="ChEBI" id="CHEBI:15378"/>
        <dbReference type="ChEBI" id="CHEBI:30616"/>
        <dbReference type="ChEBI" id="CHEBI:32551"/>
        <dbReference type="ChEBI" id="CHEBI:33019"/>
        <dbReference type="ChEBI" id="CHEBI:82748"/>
        <dbReference type="ChEBI" id="CHEBI:83665"/>
        <dbReference type="ChEBI" id="CHEBI:456215"/>
        <dbReference type="EC" id="6.3.4.19"/>
    </reaction>
</comment>
<evidence type="ECO:0000256" key="5">
    <source>
        <dbReference type="ARBA" id="ARBA00022741"/>
    </source>
</evidence>
<dbReference type="Proteomes" id="UP000719942">
    <property type="component" value="Unassembled WGS sequence"/>
</dbReference>
<evidence type="ECO:0000256" key="8">
    <source>
        <dbReference type="HAMAP-Rule" id="MF_01161"/>
    </source>
</evidence>
<proteinExistence type="inferred from homology"/>
<evidence type="ECO:0000313" key="10">
    <source>
        <dbReference type="EMBL" id="MBW7573235.1"/>
    </source>
</evidence>
<comment type="similarity">
    <text evidence="8">Belongs to the tRNA(Ile)-lysidine synthase family.</text>
</comment>
<dbReference type="CDD" id="cd01992">
    <property type="entry name" value="TilS_N"/>
    <property type="match status" value="1"/>
</dbReference>
<evidence type="ECO:0000256" key="2">
    <source>
        <dbReference type="ARBA" id="ARBA00022490"/>
    </source>
</evidence>
<keyword evidence="2 8" id="KW-0963">Cytoplasm</keyword>
<dbReference type="SUPFAM" id="SSF82829">
    <property type="entry name" value="MesJ substrate recognition domain-like"/>
    <property type="match status" value="1"/>
</dbReference>
<dbReference type="RefSeq" id="WP_219965650.1">
    <property type="nucleotide sequence ID" value="NZ_JAGFNZ010000004.1"/>
</dbReference>
<evidence type="ECO:0000256" key="7">
    <source>
        <dbReference type="ARBA" id="ARBA00048539"/>
    </source>
</evidence>
<feature type="domain" description="Lysidine-tRNA(Ile) synthetase C-terminal" evidence="9">
    <location>
        <begin position="381"/>
        <end position="452"/>
    </location>
</feature>
<feature type="binding site" evidence="8">
    <location>
        <begin position="33"/>
        <end position="38"/>
    </location>
    <ligand>
        <name>ATP</name>
        <dbReference type="ChEBI" id="CHEBI:30616"/>
    </ligand>
</feature>
<dbReference type="HAMAP" id="MF_01161">
    <property type="entry name" value="tRNA_Ile_lys_synt"/>
    <property type="match status" value="1"/>
</dbReference>
<keyword evidence="3 8" id="KW-0436">Ligase</keyword>
<keyword evidence="4 8" id="KW-0819">tRNA processing</keyword>
<dbReference type="GO" id="GO:0032267">
    <property type="term" value="F:tRNA(Ile)-lysidine synthase activity"/>
    <property type="evidence" value="ECO:0007669"/>
    <property type="project" value="UniProtKB-EC"/>
</dbReference>
<dbReference type="NCBIfam" id="TIGR02432">
    <property type="entry name" value="lysidine_TilS_N"/>
    <property type="match status" value="1"/>
</dbReference>
<dbReference type="EC" id="6.3.4.19" evidence="8"/>
<sequence length="460" mass="50856">MNSDILNIEKKIERVIVRWNMLPPGCTVVVGLSGGADSLTLAHFILKYGKTRHIRLTAAHINHGLRGEEADTDERFVSKWCEENGVELKILHADVRALAAEKSEGLEECGRNVRYSFFRSLSGENGKIATAHTLSDSTETVLMNLTKGAGIRGLRGIPPVRENIVRPLIGITRAEVETYCAYYGLHYVTDSTNLETEYERNKIRLGVIPVLREINPAFESAVFGMTGRLGEDEEYLNTLARQQLDAAACPGGYDLELLKKLPNPILTRAVAIGVERVHRVRLESRHIEAVVGMIRKGAGSVTVAGRIQCTAQGNTLSIAVQCGPLPEQEWCVSFQIPETVLPDGRTLTVVKLTEKELEKCRKFNKLLFNNLINYDTISSITSVRNRRNGDTFRPAGRGVTKSLKKLFNEAAVASPLRGKIAMLESGGEIIWIEGFGVSQKACVTKDTQNIAEILIKEFET</sequence>
<dbReference type="SMART" id="SM00977">
    <property type="entry name" value="TilS_C"/>
    <property type="match status" value="1"/>
</dbReference>
<comment type="caution">
    <text evidence="10">The sequence shown here is derived from an EMBL/GenBank/DDBJ whole genome shotgun (WGS) entry which is preliminary data.</text>
</comment>
<dbReference type="PANTHER" id="PTHR43033:SF1">
    <property type="entry name" value="TRNA(ILE)-LYSIDINE SYNTHASE-RELATED"/>
    <property type="match status" value="1"/>
</dbReference>